<feature type="transmembrane region" description="Helical" evidence="13">
    <location>
        <begin position="133"/>
        <end position="151"/>
    </location>
</feature>
<keyword evidence="15" id="KW-1185">Reference proteome</keyword>
<dbReference type="PANTHER" id="PTHR43298">
    <property type="entry name" value="MULTIDRUG RESISTANCE PROTEIN NORM-RELATED"/>
    <property type="match status" value="1"/>
</dbReference>
<dbReference type="GO" id="GO:0005886">
    <property type="term" value="C:plasma membrane"/>
    <property type="evidence" value="ECO:0007669"/>
    <property type="project" value="UniProtKB-SubCell"/>
</dbReference>
<evidence type="ECO:0000256" key="9">
    <source>
        <dbReference type="ARBA" id="ARBA00022989"/>
    </source>
</evidence>
<feature type="transmembrane region" description="Helical" evidence="13">
    <location>
        <begin position="163"/>
        <end position="183"/>
    </location>
</feature>
<accession>A0A1I0FGY2</accession>
<keyword evidence="5" id="KW-0813">Transport</keyword>
<evidence type="ECO:0000256" key="6">
    <source>
        <dbReference type="ARBA" id="ARBA00022449"/>
    </source>
</evidence>
<dbReference type="eggNOG" id="COG0534">
    <property type="taxonomic scope" value="Bacteria"/>
</dbReference>
<dbReference type="GO" id="GO:0042910">
    <property type="term" value="F:xenobiotic transmembrane transporter activity"/>
    <property type="evidence" value="ECO:0007669"/>
    <property type="project" value="InterPro"/>
</dbReference>
<feature type="transmembrane region" description="Helical" evidence="13">
    <location>
        <begin position="92"/>
        <end position="113"/>
    </location>
</feature>
<feature type="transmembrane region" description="Helical" evidence="13">
    <location>
        <begin position="189"/>
        <end position="211"/>
    </location>
</feature>
<keyword evidence="10" id="KW-0406">Ion transport</keyword>
<reference evidence="14 15" key="1">
    <citation type="submission" date="2016-10" db="EMBL/GenBank/DDBJ databases">
        <authorList>
            <person name="de Groot N.N."/>
        </authorList>
    </citation>
    <scope>NUCLEOTIDE SEQUENCE [LARGE SCALE GENOMIC DNA]</scope>
    <source>
        <strain evidence="14 15">KH1P1</strain>
    </source>
</reference>
<dbReference type="GO" id="GO:0015297">
    <property type="term" value="F:antiporter activity"/>
    <property type="evidence" value="ECO:0007669"/>
    <property type="project" value="UniProtKB-KW"/>
</dbReference>
<feature type="transmembrane region" description="Helical" evidence="13">
    <location>
        <begin position="278"/>
        <end position="298"/>
    </location>
</feature>
<evidence type="ECO:0000313" key="15">
    <source>
        <dbReference type="Proteomes" id="UP000199820"/>
    </source>
</evidence>
<dbReference type="STRING" id="1526.SAMN02910262_01964"/>
<evidence type="ECO:0000256" key="13">
    <source>
        <dbReference type="SAM" id="Phobius"/>
    </source>
</evidence>
<keyword evidence="8 13" id="KW-0812">Transmembrane</keyword>
<dbReference type="NCBIfam" id="TIGR00797">
    <property type="entry name" value="matE"/>
    <property type="match status" value="1"/>
</dbReference>
<feature type="transmembrane region" description="Helical" evidence="13">
    <location>
        <begin position="415"/>
        <end position="435"/>
    </location>
</feature>
<dbReference type="Proteomes" id="UP000199820">
    <property type="component" value="Unassembled WGS sequence"/>
</dbReference>
<keyword evidence="6" id="KW-0050">Antiport</keyword>
<dbReference type="PIRSF" id="PIRSF006603">
    <property type="entry name" value="DinF"/>
    <property type="match status" value="1"/>
</dbReference>
<comment type="subcellular location">
    <subcellularLocation>
        <location evidence="2">Cell membrane</location>
        <topology evidence="2">Multi-pass membrane protein</topology>
    </subcellularLocation>
</comment>
<proteinExistence type="inferred from homology"/>
<evidence type="ECO:0000256" key="4">
    <source>
        <dbReference type="ARBA" id="ARBA00020268"/>
    </source>
</evidence>
<dbReference type="InterPro" id="IPR048279">
    <property type="entry name" value="MdtK-like"/>
</dbReference>
<organism evidence="14 15">
    <name type="scientific">[Clostridium] aminophilum</name>
    <dbReference type="NCBI Taxonomy" id="1526"/>
    <lineage>
        <taxon>Bacteria</taxon>
        <taxon>Bacillati</taxon>
        <taxon>Bacillota</taxon>
        <taxon>Clostridia</taxon>
        <taxon>Lachnospirales</taxon>
        <taxon>Lachnospiraceae</taxon>
    </lineage>
</organism>
<evidence type="ECO:0000256" key="2">
    <source>
        <dbReference type="ARBA" id="ARBA00004651"/>
    </source>
</evidence>
<feature type="transmembrane region" description="Helical" evidence="13">
    <location>
        <begin position="319"/>
        <end position="340"/>
    </location>
</feature>
<evidence type="ECO:0000256" key="10">
    <source>
        <dbReference type="ARBA" id="ARBA00023065"/>
    </source>
</evidence>
<evidence type="ECO:0000256" key="5">
    <source>
        <dbReference type="ARBA" id="ARBA00022448"/>
    </source>
</evidence>
<dbReference type="AlphaFoldDB" id="A0A1I0FGY2"/>
<evidence type="ECO:0000256" key="3">
    <source>
        <dbReference type="ARBA" id="ARBA00010199"/>
    </source>
</evidence>
<evidence type="ECO:0000256" key="11">
    <source>
        <dbReference type="ARBA" id="ARBA00023136"/>
    </source>
</evidence>
<evidence type="ECO:0000256" key="1">
    <source>
        <dbReference type="ARBA" id="ARBA00003408"/>
    </source>
</evidence>
<feature type="transmembrane region" description="Helical" evidence="13">
    <location>
        <begin position="391"/>
        <end position="409"/>
    </location>
</feature>
<feature type="transmembrane region" description="Helical" evidence="13">
    <location>
        <begin position="360"/>
        <end position="379"/>
    </location>
</feature>
<feature type="transmembrane region" description="Helical" evidence="13">
    <location>
        <begin position="232"/>
        <end position="258"/>
    </location>
</feature>
<dbReference type="PANTHER" id="PTHR43298:SF2">
    <property type="entry name" value="FMN_FAD EXPORTER YEEO-RELATED"/>
    <property type="match status" value="1"/>
</dbReference>
<keyword evidence="11 13" id="KW-0472">Membrane</keyword>
<dbReference type="EMBL" id="FOIL01000025">
    <property type="protein sequence ID" value="SET56789.1"/>
    <property type="molecule type" value="Genomic_DNA"/>
</dbReference>
<evidence type="ECO:0000313" key="14">
    <source>
        <dbReference type="EMBL" id="SET56789.1"/>
    </source>
</evidence>
<protein>
    <recommendedName>
        <fullName evidence="4">Probable multidrug resistance protein NorM</fullName>
    </recommendedName>
    <alternativeName>
        <fullName evidence="12">Multidrug-efflux transporter</fullName>
    </alternativeName>
</protein>
<evidence type="ECO:0000256" key="8">
    <source>
        <dbReference type="ARBA" id="ARBA00022692"/>
    </source>
</evidence>
<name>A0A1I0FGY2_9FIRM</name>
<dbReference type="OrthoDB" id="9776324at2"/>
<keyword evidence="7" id="KW-1003">Cell membrane</keyword>
<dbReference type="Pfam" id="PF01554">
    <property type="entry name" value="MatE"/>
    <property type="match status" value="2"/>
</dbReference>
<dbReference type="GO" id="GO:0006811">
    <property type="term" value="P:monoatomic ion transport"/>
    <property type="evidence" value="ECO:0007669"/>
    <property type="project" value="UniProtKB-KW"/>
</dbReference>
<feature type="transmembrane region" description="Helical" evidence="13">
    <location>
        <begin position="21"/>
        <end position="40"/>
    </location>
</feature>
<dbReference type="InterPro" id="IPR050222">
    <property type="entry name" value="MATE_MdtK"/>
</dbReference>
<evidence type="ECO:0000256" key="7">
    <source>
        <dbReference type="ARBA" id="ARBA00022475"/>
    </source>
</evidence>
<keyword evidence="9 13" id="KW-1133">Transmembrane helix</keyword>
<evidence type="ECO:0000256" key="12">
    <source>
        <dbReference type="ARBA" id="ARBA00031636"/>
    </source>
</evidence>
<feature type="transmembrane region" description="Helical" evidence="13">
    <location>
        <begin position="60"/>
        <end position="80"/>
    </location>
</feature>
<sequence length="455" mass="48002">MQLDLTSGNIYQKMFRFAVPYLTACFLQSFYGMADLFIAGRFNGAAVVSAVSIGSQVMHFLTVVIVGAAMGTTIMISRAVGGKDKEGAAKVIGGSVLVFSVIAVLLTAVLILTTDGALAMLKTPPEAFRPARAYLRICIFGVPFITAYNVISGIFRGVGDTKSPMFFVALAGIINIGADYILIGLVGMGAAGAAAATVGAQAFSVLFALAAMARRGIGIRMSGKYFRPDRNVIRRILGIGLPISCQEGFIQISFLVITAIANSRGVHVAAAVGIVEKIISFLFLVPGAMLSTVSAMAAQNAGAGFHDRANRTLAGGIRVCVIYGLAVFVIAQLAAEPIVGMFVSGEPEVVLLGGQYFRTYAIDCMIAGIHFCFSGYFSAYGKSVYSFAHNVISIVTVRIPGAWLASVLWPETLYALGGAAPLGSALSVVLCIYFYQKIRKNKTSAAEEQVLQKNL</sequence>
<gene>
    <name evidence="14" type="ORF">SAMN04487771_102517</name>
</gene>
<comment type="function">
    <text evidence="1">Multidrug efflux pump.</text>
</comment>
<dbReference type="CDD" id="cd13138">
    <property type="entry name" value="MATE_yoeA_like"/>
    <property type="match status" value="1"/>
</dbReference>
<dbReference type="InterPro" id="IPR002528">
    <property type="entry name" value="MATE_fam"/>
</dbReference>
<comment type="similarity">
    <text evidence="3">Belongs to the multi antimicrobial extrusion (MATE) (TC 2.A.66.1) family.</text>
</comment>
<dbReference type="RefSeq" id="WP_074649630.1">
    <property type="nucleotide sequence ID" value="NZ_FOIL01000025.1"/>
</dbReference>